<reference evidence="2" key="1">
    <citation type="journal article" date="2020" name="Cell">
        <title>Large-Scale Comparative Analyses of Tick Genomes Elucidate Their Genetic Diversity and Vector Capacities.</title>
        <authorList>
            <consortium name="Tick Genome and Microbiome Consortium (TIGMIC)"/>
            <person name="Jia N."/>
            <person name="Wang J."/>
            <person name="Shi W."/>
            <person name="Du L."/>
            <person name="Sun Y."/>
            <person name="Zhan W."/>
            <person name="Jiang J.F."/>
            <person name="Wang Q."/>
            <person name="Zhang B."/>
            <person name="Ji P."/>
            <person name="Bell-Sakyi L."/>
            <person name="Cui X.M."/>
            <person name="Yuan T.T."/>
            <person name="Jiang B.G."/>
            <person name="Yang W.F."/>
            <person name="Lam T.T."/>
            <person name="Chang Q.C."/>
            <person name="Ding S.J."/>
            <person name="Wang X.J."/>
            <person name="Zhu J.G."/>
            <person name="Ruan X.D."/>
            <person name="Zhao L."/>
            <person name="Wei J.T."/>
            <person name="Ye R.Z."/>
            <person name="Que T.C."/>
            <person name="Du C.H."/>
            <person name="Zhou Y.H."/>
            <person name="Cheng J.X."/>
            <person name="Dai P.F."/>
            <person name="Guo W.B."/>
            <person name="Han X.H."/>
            <person name="Huang E.J."/>
            <person name="Li L.F."/>
            <person name="Wei W."/>
            <person name="Gao Y.C."/>
            <person name="Liu J.Z."/>
            <person name="Shao H.Z."/>
            <person name="Wang X."/>
            <person name="Wang C.C."/>
            <person name="Yang T.C."/>
            <person name="Huo Q.B."/>
            <person name="Li W."/>
            <person name="Chen H.Y."/>
            <person name="Chen S.E."/>
            <person name="Zhou L.G."/>
            <person name="Ni X.B."/>
            <person name="Tian J.H."/>
            <person name="Sheng Y."/>
            <person name="Liu T."/>
            <person name="Pan Y.S."/>
            <person name="Xia L.Y."/>
            <person name="Li J."/>
            <person name="Zhao F."/>
            <person name="Cao W.C."/>
        </authorList>
    </citation>
    <scope>NUCLEOTIDE SEQUENCE</scope>
    <source>
        <strain evidence="2">Rmic-2018</strain>
    </source>
</reference>
<sequence>MNIRIGNNEPTNVRQATEMVTCSWWSVSQTTIGNCWHKSDLSPMQDANEQEQHDEVSEQEEENGAIIDSGMWTEVCKQLDVYSGASFEYYVQCDRDLVTCTEVSD</sequence>
<dbReference type="EMBL" id="JABSTU010000010">
    <property type="protein sequence ID" value="KAH8019073.1"/>
    <property type="molecule type" value="Genomic_DNA"/>
</dbReference>
<accession>A0A9J6DAT2</accession>
<gene>
    <name evidence="2" type="ORF">HPB51_016711</name>
</gene>
<protein>
    <submittedName>
        <fullName evidence="2">Uncharacterized protein</fullName>
    </submittedName>
</protein>
<reference evidence="2" key="2">
    <citation type="submission" date="2021-09" db="EMBL/GenBank/DDBJ databases">
        <authorList>
            <person name="Jia N."/>
            <person name="Wang J."/>
            <person name="Shi W."/>
            <person name="Du L."/>
            <person name="Sun Y."/>
            <person name="Zhan W."/>
            <person name="Jiang J."/>
            <person name="Wang Q."/>
            <person name="Zhang B."/>
            <person name="Ji P."/>
            <person name="Sakyi L.B."/>
            <person name="Cui X."/>
            <person name="Yuan T."/>
            <person name="Jiang B."/>
            <person name="Yang W."/>
            <person name="Lam T.T.-Y."/>
            <person name="Chang Q."/>
            <person name="Ding S."/>
            <person name="Wang X."/>
            <person name="Zhu J."/>
            <person name="Ruan X."/>
            <person name="Zhao L."/>
            <person name="Wei J."/>
            <person name="Que T."/>
            <person name="Du C."/>
            <person name="Cheng J."/>
            <person name="Dai P."/>
            <person name="Han X."/>
            <person name="Huang E."/>
            <person name="Gao Y."/>
            <person name="Liu J."/>
            <person name="Shao H."/>
            <person name="Ye R."/>
            <person name="Li L."/>
            <person name="Wei W."/>
            <person name="Wang X."/>
            <person name="Wang C."/>
            <person name="Huo Q."/>
            <person name="Li W."/>
            <person name="Guo W."/>
            <person name="Chen H."/>
            <person name="Chen S."/>
            <person name="Zhou L."/>
            <person name="Zhou L."/>
            <person name="Ni X."/>
            <person name="Tian J."/>
            <person name="Zhou Y."/>
            <person name="Sheng Y."/>
            <person name="Liu T."/>
            <person name="Pan Y."/>
            <person name="Xia L."/>
            <person name="Li J."/>
            <person name="Zhao F."/>
            <person name="Cao W."/>
        </authorList>
    </citation>
    <scope>NUCLEOTIDE SEQUENCE</scope>
    <source>
        <strain evidence="2">Rmic-2018</strain>
        <tissue evidence="2">Larvae</tissue>
    </source>
</reference>
<dbReference type="Proteomes" id="UP000821866">
    <property type="component" value="Chromosome 8"/>
</dbReference>
<name>A0A9J6DAT2_RHIMP</name>
<proteinExistence type="predicted"/>
<evidence type="ECO:0000256" key="1">
    <source>
        <dbReference type="SAM" id="MobiDB-lite"/>
    </source>
</evidence>
<feature type="region of interest" description="Disordered" evidence="1">
    <location>
        <begin position="39"/>
        <end position="64"/>
    </location>
</feature>
<evidence type="ECO:0000313" key="2">
    <source>
        <dbReference type="EMBL" id="KAH8019073.1"/>
    </source>
</evidence>
<keyword evidence="3" id="KW-1185">Reference proteome</keyword>
<evidence type="ECO:0000313" key="3">
    <source>
        <dbReference type="Proteomes" id="UP000821866"/>
    </source>
</evidence>
<comment type="caution">
    <text evidence="2">The sequence shown here is derived from an EMBL/GenBank/DDBJ whole genome shotgun (WGS) entry which is preliminary data.</text>
</comment>
<dbReference type="AlphaFoldDB" id="A0A9J6DAT2"/>
<organism evidence="2 3">
    <name type="scientific">Rhipicephalus microplus</name>
    <name type="common">Cattle tick</name>
    <name type="synonym">Boophilus microplus</name>
    <dbReference type="NCBI Taxonomy" id="6941"/>
    <lineage>
        <taxon>Eukaryota</taxon>
        <taxon>Metazoa</taxon>
        <taxon>Ecdysozoa</taxon>
        <taxon>Arthropoda</taxon>
        <taxon>Chelicerata</taxon>
        <taxon>Arachnida</taxon>
        <taxon>Acari</taxon>
        <taxon>Parasitiformes</taxon>
        <taxon>Ixodida</taxon>
        <taxon>Ixodoidea</taxon>
        <taxon>Ixodidae</taxon>
        <taxon>Rhipicephalinae</taxon>
        <taxon>Rhipicephalus</taxon>
        <taxon>Boophilus</taxon>
    </lineage>
</organism>